<comment type="caution">
    <text evidence="3">The sequence shown here is derived from an EMBL/GenBank/DDBJ whole genome shotgun (WGS) entry which is preliminary data.</text>
</comment>
<dbReference type="PANTHER" id="PTHR36713">
    <property type="entry name" value="OS09G0344700 PROTEIN"/>
    <property type="match status" value="1"/>
</dbReference>
<feature type="compositionally biased region" description="Basic and acidic residues" evidence="1">
    <location>
        <begin position="226"/>
        <end position="237"/>
    </location>
</feature>
<feature type="region of interest" description="Disordered" evidence="1">
    <location>
        <begin position="220"/>
        <end position="252"/>
    </location>
</feature>
<organism evidence="3 4">
    <name type="scientific">Riccia fluitans</name>
    <dbReference type="NCBI Taxonomy" id="41844"/>
    <lineage>
        <taxon>Eukaryota</taxon>
        <taxon>Viridiplantae</taxon>
        <taxon>Streptophyta</taxon>
        <taxon>Embryophyta</taxon>
        <taxon>Marchantiophyta</taxon>
        <taxon>Marchantiopsida</taxon>
        <taxon>Marchantiidae</taxon>
        <taxon>Marchantiales</taxon>
        <taxon>Ricciaceae</taxon>
        <taxon>Riccia</taxon>
    </lineage>
</organism>
<dbReference type="EMBL" id="JBHFFA010000001">
    <property type="protein sequence ID" value="KAL2651517.1"/>
    <property type="molecule type" value="Genomic_DNA"/>
</dbReference>
<keyword evidence="4" id="KW-1185">Reference proteome</keyword>
<evidence type="ECO:0000313" key="4">
    <source>
        <dbReference type="Proteomes" id="UP001605036"/>
    </source>
</evidence>
<feature type="transmembrane region" description="Helical" evidence="2">
    <location>
        <begin position="6"/>
        <end position="24"/>
    </location>
</feature>
<evidence type="ECO:0000313" key="3">
    <source>
        <dbReference type="EMBL" id="KAL2651517.1"/>
    </source>
</evidence>
<dbReference type="AlphaFoldDB" id="A0ABD1ZKB1"/>
<name>A0ABD1ZKB1_9MARC</name>
<gene>
    <name evidence="3" type="ORF">R1flu_019645</name>
</gene>
<proteinExistence type="predicted"/>
<keyword evidence="2" id="KW-0812">Transmembrane</keyword>
<keyword evidence="2" id="KW-0472">Membrane</keyword>
<accession>A0ABD1ZKB1</accession>
<dbReference type="Proteomes" id="UP001605036">
    <property type="component" value="Unassembled WGS sequence"/>
</dbReference>
<sequence>MTAPGIWVLAFSGFLFVSNFKFSAKPRGRNRKAPSGSRLHESAGDFATATSFQKRKCKRWSNHERPARKLRSEVLKVSAVGLEIEMEMNAPLGILDTLPPRLEDAGLEDCALPANAIQEAFRRAANAVSNISSAATGTLGRNHQYESDDKCTHNPGPTVGYWEDRCLGSLETGTLGEKESCVEQKTGGLIEEGHDLVVQGGEEIKTGKLVVGSEAGPKLGEGGCLGEKEGKDGHGPEVQESQGGPILIGAVM</sequence>
<dbReference type="PANTHER" id="PTHR36713:SF1">
    <property type="entry name" value="OS09G0344700 PROTEIN"/>
    <property type="match status" value="1"/>
</dbReference>
<evidence type="ECO:0000256" key="2">
    <source>
        <dbReference type="SAM" id="Phobius"/>
    </source>
</evidence>
<protein>
    <submittedName>
        <fullName evidence="3">Uncharacterized protein</fullName>
    </submittedName>
</protein>
<reference evidence="3 4" key="1">
    <citation type="submission" date="2024-09" db="EMBL/GenBank/DDBJ databases">
        <title>Chromosome-scale assembly of Riccia fluitans.</title>
        <authorList>
            <person name="Paukszto L."/>
            <person name="Sawicki J."/>
            <person name="Karawczyk K."/>
            <person name="Piernik-Szablinska J."/>
            <person name="Szczecinska M."/>
            <person name="Mazdziarz M."/>
        </authorList>
    </citation>
    <scope>NUCLEOTIDE SEQUENCE [LARGE SCALE GENOMIC DNA]</scope>
    <source>
        <strain evidence="3">Rf_01</strain>
        <tissue evidence="3">Aerial parts of the thallus</tissue>
    </source>
</reference>
<evidence type="ECO:0000256" key="1">
    <source>
        <dbReference type="SAM" id="MobiDB-lite"/>
    </source>
</evidence>
<keyword evidence="2" id="KW-1133">Transmembrane helix</keyword>